<accession>A0A7C8YKC4</accession>
<name>A0A7C8YKC4_OPUST</name>
<feature type="compositionally biased region" description="Polar residues" evidence="1">
    <location>
        <begin position="85"/>
        <end position="96"/>
    </location>
</feature>
<dbReference type="EMBL" id="GISG01030811">
    <property type="protein sequence ID" value="MBA4620541.1"/>
    <property type="molecule type" value="Transcribed_RNA"/>
</dbReference>
<dbReference type="AlphaFoldDB" id="A0A7C8YKC4"/>
<feature type="compositionally biased region" description="Low complexity" evidence="1">
    <location>
        <begin position="71"/>
        <end position="83"/>
    </location>
</feature>
<reference evidence="2" key="2">
    <citation type="submission" date="2020-07" db="EMBL/GenBank/DDBJ databases">
        <authorList>
            <person name="Vera ALvarez R."/>
            <person name="Arias-Moreno D.M."/>
            <person name="Jimenez-Jacinto V."/>
            <person name="Jimenez-Bremont J.F."/>
            <person name="Swaminathan K."/>
            <person name="Moose S.P."/>
            <person name="Guerrero-Gonzalez M.L."/>
            <person name="Marino-Ramirez L."/>
            <person name="Landsman D."/>
            <person name="Rodriguez-Kessler M."/>
            <person name="Delgado-Sanchez P."/>
        </authorList>
    </citation>
    <scope>NUCLEOTIDE SEQUENCE</scope>
    <source>
        <tissue evidence="2">Cladode</tissue>
    </source>
</reference>
<evidence type="ECO:0000256" key="1">
    <source>
        <dbReference type="SAM" id="MobiDB-lite"/>
    </source>
</evidence>
<dbReference type="EMBL" id="GISG01030807">
    <property type="protein sequence ID" value="MBA4620537.1"/>
    <property type="molecule type" value="Transcribed_RNA"/>
</dbReference>
<dbReference type="EMBL" id="GISG01030816">
    <property type="protein sequence ID" value="MBA4620544.1"/>
    <property type="molecule type" value="Transcribed_RNA"/>
</dbReference>
<dbReference type="EMBL" id="GISG01030809">
    <property type="protein sequence ID" value="MBA4620539.1"/>
    <property type="molecule type" value="Transcribed_RNA"/>
</dbReference>
<sequence length="121" mass="13826">MQRHFTNFFMDTYKQKAINIFLGHIQPEVDGAYQFRTIVDKSLLKRSQSDSKIYYETSSDEGDLLSSPEISSTESDPSNSRSSSEGDLSNSRHPPYTSTARLVFYLERHWFGGGDKRGPHI</sequence>
<protein>
    <submittedName>
        <fullName evidence="2">Uncharacterized protein</fullName>
    </submittedName>
</protein>
<organism evidence="2">
    <name type="scientific">Opuntia streptacantha</name>
    <name type="common">Prickly pear cactus</name>
    <name type="synonym">Opuntia cardona</name>
    <dbReference type="NCBI Taxonomy" id="393608"/>
    <lineage>
        <taxon>Eukaryota</taxon>
        <taxon>Viridiplantae</taxon>
        <taxon>Streptophyta</taxon>
        <taxon>Embryophyta</taxon>
        <taxon>Tracheophyta</taxon>
        <taxon>Spermatophyta</taxon>
        <taxon>Magnoliopsida</taxon>
        <taxon>eudicotyledons</taxon>
        <taxon>Gunneridae</taxon>
        <taxon>Pentapetalae</taxon>
        <taxon>Caryophyllales</taxon>
        <taxon>Cactineae</taxon>
        <taxon>Cactaceae</taxon>
        <taxon>Opuntioideae</taxon>
        <taxon>Opuntia</taxon>
    </lineage>
</organism>
<proteinExistence type="predicted"/>
<dbReference type="EMBL" id="GISG01030818">
    <property type="protein sequence ID" value="MBA4620545.1"/>
    <property type="molecule type" value="Transcribed_RNA"/>
</dbReference>
<dbReference type="EMBL" id="GISG01030808">
    <property type="protein sequence ID" value="MBA4620538.1"/>
    <property type="molecule type" value="Transcribed_RNA"/>
</dbReference>
<feature type="region of interest" description="Disordered" evidence="1">
    <location>
        <begin position="55"/>
        <end position="96"/>
    </location>
</feature>
<evidence type="ECO:0000313" key="2">
    <source>
        <dbReference type="EMBL" id="MBA4620539.1"/>
    </source>
</evidence>
<reference evidence="2" key="1">
    <citation type="journal article" date="2013" name="J. Plant Res.">
        <title>Effect of fungi and light on seed germination of three Opuntia species from semiarid lands of central Mexico.</title>
        <authorList>
            <person name="Delgado-Sanchez P."/>
            <person name="Jimenez-Bremont J.F."/>
            <person name="Guerrero-Gonzalez Mde L."/>
            <person name="Flores J."/>
        </authorList>
    </citation>
    <scope>NUCLEOTIDE SEQUENCE</scope>
    <source>
        <tissue evidence="2">Cladode</tissue>
    </source>
</reference>